<dbReference type="Proteomes" id="UP000078295">
    <property type="component" value="Unassembled WGS sequence"/>
</dbReference>
<keyword evidence="1" id="KW-0732">Signal</keyword>
<dbReference type="PANTHER" id="PTHR45011">
    <property type="entry name" value="DAP3-BINDING CELL DEATH ENHANCER 1"/>
    <property type="match status" value="1"/>
</dbReference>
<proteinExistence type="predicted"/>
<organism evidence="2 3">
    <name type="scientific">Moraxella catarrhalis</name>
    <name type="common">Branhamella catarrhalis</name>
    <dbReference type="NCBI Taxonomy" id="480"/>
    <lineage>
        <taxon>Bacteria</taxon>
        <taxon>Pseudomonadati</taxon>
        <taxon>Pseudomonadota</taxon>
        <taxon>Gammaproteobacteria</taxon>
        <taxon>Moraxellales</taxon>
        <taxon>Moraxellaceae</taxon>
        <taxon>Moraxella</taxon>
    </lineage>
</organism>
<dbReference type="PANTHER" id="PTHR45011:SF1">
    <property type="entry name" value="DAP3-BINDING CELL DEATH ENHANCER 1"/>
    <property type="match status" value="1"/>
</dbReference>
<dbReference type="InterPro" id="IPR006597">
    <property type="entry name" value="Sel1-like"/>
</dbReference>
<evidence type="ECO:0000313" key="3">
    <source>
        <dbReference type="Proteomes" id="UP000078295"/>
    </source>
</evidence>
<dbReference type="RefSeq" id="WP_227547606.1">
    <property type="nucleotide sequence ID" value="NZ_LXHQ01000020.1"/>
</dbReference>
<evidence type="ECO:0000256" key="1">
    <source>
        <dbReference type="SAM" id="SignalP"/>
    </source>
</evidence>
<feature type="signal peptide" evidence="1">
    <location>
        <begin position="1"/>
        <end position="32"/>
    </location>
</feature>
<dbReference type="InterPro" id="IPR011990">
    <property type="entry name" value="TPR-like_helical_dom_sf"/>
</dbReference>
<dbReference type="Pfam" id="PF08238">
    <property type="entry name" value="Sel1"/>
    <property type="match status" value="4"/>
</dbReference>
<protein>
    <recommendedName>
        <fullName evidence="4">Sel1 repeat family protein</fullName>
    </recommendedName>
</protein>
<evidence type="ECO:0000313" key="2">
    <source>
        <dbReference type="EMBL" id="OAV26786.1"/>
    </source>
</evidence>
<dbReference type="EMBL" id="LXHQ01000020">
    <property type="protein sequence ID" value="OAV26786.1"/>
    <property type="molecule type" value="Genomic_DNA"/>
</dbReference>
<accession>A0AB36DQP3</accession>
<sequence>MNVKTPNPKTAITMATSVIFTLLMLASTPSWATDGDAVQTNQTSQNSTTAQKADEFFELAVRYDQASDYPMAVREYQKAAELGHVEAMYNLAVAYFQGDGVQQNYQKAHAWYQKAADMGHASAKYNLGSMYFYGQGVAANQSHALALWQQAAKQGNAKAAHNIGVYYYKSNLEQNKAVAKQWFLVSCQLGLSDGCVKHDNFDKLTTN</sequence>
<dbReference type="InterPro" id="IPR052748">
    <property type="entry name" value="ISR_Activator"/>
</dbReference>
<reference evidence="2 3" key="1">
    <citation type="journal article" date="2016" name="Genome Biol. Evol.">
        <title>Comparative Genomic Analyses of the Moraxella catarrhalis Serosensitive and Seroresistant Lineages Demonstrate Their Independent Evolution.</title>
        <authorList>
            <person name="Earl J.P."/>
            <person name="de Vries S.P."/>
            <person name="Ahmed A."/>
            <person name="Powell E."/>
            <person name="Schultz M.P."/>
            <person name="Hermans P.W."/>
            <person name="Hill D.J."/>
            <person name="Zhou Z."/>
            <person name="Constantinidou C.I."/>
            <person name="Hu F.Z."/>
            <person name="Bootsma H.J."/>
            <person name="Ehrlich G.D."/>
        </authorList>
    </citation>
    <scope>NUCLEOTIDE SEQUENCE [LARGE SCALE GENOMIC DNA]</scope>
    <source>
        <strain evidence="2 3">F23</strain>
    </source>
</reference>
<name>A0AB36DQP3_MORCA</name>
<dbReference type="AlphaFoldDB" id="A0AB36DQP3"/>
<gene>
    <name evidence="2" type="ORF">AO370_0619</name>
</gene>
<dbReference type="SMART" id="SM00671">
    <property type="entry name" value="SEL1"/>
    <property type="match status" value="4"/>
</dbReference>
<feature type="chain" id="PRO_5044344460" description="Sel1 repeat family protein" evidence="1">
    <location>
        <begin position="33"/>
        <end position="207"/>
    </location>
</feature>
<dbReference type="Gene3D" id="1.25.40.10">
    <property type="entry name" value="Tetratricopeptide repeat domain"/>
    <property type="match status" value="1"/>
</dbReference>
<comment type="caution">
    <text evidence="2">The sequence shown here is derived from an EMBL/GenBank/DDBJ whole genome shotgun (WGS) entry which is preliminary data.</text>
</comment>
<dbReference type="SUPFAM" id="SSF81901">
    <property type="entry name" value="HCP-like"/>
    <property type="match status" value="1"/>
</dbReference>
<evidence type="ECO:0008006" key="4">
    <source>
        <dbReference type="Google" id="ProtNLM"/>
    </source>
</evidence>